<dbReference type="EMBL" id="JAPZBO010000008">
    <property type="protein sequence ID" value="KAJ5307432.1"/>
    <property type="molecule type" value="Genomic_DNA"/>
</dbReference>
<reference evidence="2" key="2">
    <citation type="journal article" date="2023" name="IMA Fungus">
        <title>Comparative genomic study of the Penicillium genus elucidates a diverse pangenome and 15 lateral gene transfer events.</title>
        <authorList>
            <person name="Petersen C."/>
            <person name="Sorensen T."/>
            <person name="Nielsen M.R."/>
            <person name="Sondergaard T.E."/>
            <person name="Sorensen J.L."/>
            <person name="Fitzpatrick D.A."/>
            <person name="Frisvad J.C."/>
            <person name="Nielsen K.L."/>
        </authorList>
    </citation>
    <scope>NUCLEOTIDE SEQUENCE</scope>
    <source>
        <strain evidence="2">IBT 21472</strain>
    </source>
</reference>
<dbReference type="OrthoDB" id="4991875at2759"/>
<name>A0A9W9U1B4_9EURO</name>
<feature type="signal peptide" evidence="1">
    <location>
        <begin position="1"/>
        <end position="18"/>
    </location>
</feature>
<evidence type="ECO:0000256" key="1">
    <source>
        <dbReference type="SAM" id="SignalP"/>
    </source>
</evidence>
<comment type="caution">
    <text evidence="2">The sequence shown here is derived from an EMBL/GenBank/DDBJ whole genome shotgun (WGS) entry which is preliminary data.</text>
</comment>
<proteinExistence type="predicted"/>
<dbReference type="AlphaFoldDB" id="A0A9W9U1B4"/>
<organism evidence="2 3">
    <name type="scientific">Penicillium atrosanguineum</name>
    <dbReference type="NCBI Taxonomy" id="1132637"/>
    <lineage>
        <taxon>Eukaryota</taxon>
        <taxon>Fungi</taxon>
        <taxon>Dikarya</taxon>
        <taxon>Ascomycota</taxon>
        <taxon>Pezizomycotina</taxon>
        <taxon>Eurotiomycetes</taxon>
        <taxon>Eurotiomycetidae</taxon>
        <taxon>Eurotiales</taxon>
        <taxon>Aspergillaceae</taxon>
        <taxon>Penicillium</taxon>
    </lineage>
</organism>
<sequence>MRTSGFLAAALATLGAHADDVSSMVIGYFSPSWDQGLLQYGGWTSTAASLVAINTDAATYHVGCIKGAPKTDCNYPHSWTIVQGPETVSFSGVYIASTSDKSSSYEITVTESYECSLQSSTMSARCTMSVGETGSNDGGKTAYSSTTSATYSTAPMAESYYQLTVTAGLKSITEFEATHTSAATTTASAATQTGAAAAGPVGALITAAPMVAAAVVALL</sequence>
<reference evidence="2" key="1">
    <citation type="submission" date="2022-12" db="EMBL/GenBank/DDBJ databases">
        <authorList>
            <person name="Petersen C."/>
        </authorList>
    </citation>
    <scope>NUCLEOTIDE SEQUENCE</scope>
    <source>
        <strain evidence="2">IBT 21472</strain>
    </source>
</reference>
<protein>
    <submittedName>
        <fullName evidence="2">Uncharacterized protein</fullName>
    </submittedName>
</protein>
<gene>
    <name evidence="2" type="ORF">N7476_008088</name>
</gene>
<dbReference type="PANTHER" id="PTHR40640:SF1">
    <property type="entry name" value="ANCHORED GLYCOPROTEIN, PUTATIVE (AFU_ORTHOLOGUE AFUA_8G04860)-RELATED"/>
    <property type="match status" value="1"/>
</dbReference>
<dbReference type="PANTHER" id="PTHR40640">
    <property type="entry name" value="ANCHORED GLYCOPROTEIN, PUTATIVE (AFU_ORTHOLOGUE AFUA_8G04860)-RELATED"/>
    <property type="match status" value="1"/>
</dbReference>
<dbReference type="Proteomes" id="UP001147746">
    <property type="component" value="Unassembled WGS sequence"/>
</dbReference>
<evidence type="ECO:0000313" key="2">
    <source>
        <dbReference type="EMBL" id="KAJ5307432.1"/>
    </source>
</evidence>
<accession>A0A9W9U1B4</accession>
<evidence type="ECO:0000313" key="3">
    <source>
        <dbReference type="Proteomes" id="UP001147746"/>
    </source>
</evidence>
<keyword evidence="1" id="KW-0732">Signal</keyword>
<keyword evidence="3" id="KW-1185">Reference proteome</keyword>
<feature type="chain" id="PRO_5041194928" evidence="1">
    <location>
        <begin position="19"/>
        <end position="219"/>
    </location>
</feature>